<protein>
    <recommendedName>
        <fullName evidence="3">F-box domain-containing protein</fullName>
    </recommendedName>
</protein>
<evidence type="ECO:0008006" key="3">
    <source>
        <dbReference type="Google" id="ProtNLM"/>
    </source>
</evidence>
<dbReference type="Proteomes" id="UP001215598">
    <property type="component" value="Unassembled WGS sequence"/>
</dbReference>
<organism evidence="1 2">
    <name type="scientific">Mycena metata</name>
    <dbReference type="NCBI Taxonomy" id="1033252"/>
    <lineage>
        <taxon>Eukaryota</taxon>
        <taxon>Fungi</taxon>
        <taxon>Dikarya</taxon>
        <taxon>Basidiomycota</taxon>
        <taxon>Agaricomycotina</taxon>
        <taxon>Agaricomycetes</taxon>
        <taxon>Agaricomycetidae</taxon>
        <taxon>Agaricales</taxon>
        <taxon>Marasmiineae</taxon>
        <taxon>Mycenaceae</taxon>
        <taxon>Mycena</taxon>
    </lineage>
</organism>
<accession>A0AAD7N1H8</accession>
<evidence type="ECO:0000313" key="1">
    <source>
        <dbReference type="EMBL" id="KAJ7742313.1"/>
    </source>
</evidence>
<gene>
    <name evidence="1" type="ORF">B0H16DRAFT_1563802</name>
</gene>
<name>A0AAD7N1H8_9AGAR</name>
<dbReference type="AlphaFoldDB" id="A0AAD7N1H8"/>
<comment type="caution">
    <text evidence="1">The sequence shown here is derived from an EMBL/GenBank/DDBJ whole genome shotgun (WGS) entry which is preliminary data.</text>
</comment>
<reference evidence="1" key="1">
    <citation type="submission" date="2023-03" db="EMBL/GenBank/DDBJ databases">
        <title>Massive genome expansion in bonnet fungi (Mycena s.s.) driven by repeated elements and novel gene families across ecological guilds.</title>
        <authorList>
            <consortium name="Lawrence Berkeley National Laboratory"/>
            <person name="Harder C.B."/>
            <person name="Miyauchi S."/>
            <person name="Viragh M."/>
            <person name="Kuo A."/>
            <person name="Thoen E."/>
            <person name="Andreopoulos B."/>
            <person name="Lu D."/>
            <person name="Skrede I."/>
            <person name="Drula E."/>
            <person name="Henrissat B."/>
            <person name="Morin E."/>
            <person name="Kohler A."/>
            <person name="Barry K."/>
            <person name="LaButti K."/>
            <person name="Morin E."/>
            <person name="Salamov A."/>
            <person name="Lipzen A."/>
            <person name="Mereny Z."/>
            <person name="Hegedus B."/>
            <person name="Baldrian P."/>
            <person name="Stursova M."/>
            <person name="Weitz H."/>
            <person name="Taylor A."/>
            <person name="Grigoriev I.V."/>
            <person name="Nagy L.G."/>
            <person name="Martin F."/>
            <person name="Kauserud H."/>
        </authorList>
    </citation>
    <scope>NUCLEOTIDE SEQUENCE</scope>
    <source>
        <strain evidence="1">CBHHK182m</strain>
    </source>
</reference>
<evidence type="ECO:0000313" key="2">
    <source>
        <dbReference type="Proteomes" id="UP001215598"/>
    </source>
</evidence>
<dbReference type="EMBL" id="JARKIB010000095">
    <property type="protein sequence ID" value="KAJ7742313.1"/>
    <property type="molecule type" value="Genomic_DNA"/>
</dbReference>
<keyword evidence="2" id="KW-1185">Reference proteome</keyword>
<sequence>MRALSALPLDDDILDRILTFCPTFITLQSTILVSKAFYNVFQTHPKSITRAVAYNLVGPALPQALRVVRYSYVDREGTDPLEAKKAAELPPDEVAGECPEDPTPGFITASETVKLQDISAILEELENVYSLTQKDRGSRTSVLMPDESFRFRRALLRFWLFTNIFKVDRYVLEDLETEAPDEDVERIQAQRAAVLSVYPTDELREIWAAVQFVRGLYEAMDDGHELYSLGVTFDVLVACGPRGALHAWSQRRLDAVEDLFDLLLLDIGDMDDRGLHEGFFDVPVRRVWADRGVSAPEDECPRSTVAPVWKPPPRLPGPVIFGPAEITDEKERVYEAARNIILVDGVVGARDACSQCASQRGVSLLCHANWHHLNVHPSQFLKSRLHDNDAETEAVEMATADITGTDEIAEWLEGLFAFREGPYSSWTADLEYCTPCLTRFLDDHVWKWWLAERTEDGSVLPDNCPDGYDCRNLYNGPHAEEKNHLCVPTKEE</sequence>
<proteinExistence type="predicted"/>